<feature type="compositionally biased region" description="Basic residues" evidence="1">
    <location>
        <begin position="86"/>
        <end position="99"/>
    </location>
</feature>
<comment type="caution">
    <text evidence="3">The sequence shown here is derived from an EMBL/GenBank/DDBJ whole genome shotgun (WGS) entry which is preliminary data.</text>
</comment>
<dbReference type="PANTHER" id="PTHR14919:SF0">
    <property type="entry name" value="SPERM FLAGELLAR PROTEIN 2"/>
    <property type="match status" value="1"/>
</dbReference>
<gene>
    <name evidence="3" type="ORF">GE061_006040</name>
</gene>
<feature type="compositionally biased region" description="Basic and acidic residues" evidence="1">
    <location>
        <begin position="10"/>
        <end position="30"/>
    </location>
</feature>
<feature type="compositionally biased region" description="Basic residues" evidence="1">
    <location>
        <begin position="114"/>
        <end position="133"/>
    </location>
</feature>
<feature type="compositionally biased region" description="Basic and acidic residues" evidence="1">
    <location>
        <begin position="42"/>
        <end position="57"/>
    </location>
</feature>
<feature type="compositionally biased region" description="Low complexity" evidence="1">
    <location>
        <begin position="100"/>
        <end position="113"/>
    </location>
</feature>
<dbReference type="InterPro" id="IPR056199">
    <property type="entry name" value="SPEF2_C"/>
</dbReference>
<evidence type="ECO:0000313" key="3">
    <source>
        <dbReference type="EMBL" id="KAF6199742.1"/>
    </source>
</evidence>
<dbReference type="OrthoDB" id="62528at2759"/>
<reference evidence="3" key="1">
    <citation type="journal article" date="2021" name="Mol. Ecol. Resour.">
        <title>Apolygus lucorum genome provides insights into omnivorousness and mesophyll feeding.</title>
        <authorList>
            <person name="Liu Y."/>
            <person name="Liu H."/>
            <person name="Wang H."/>
            <person name="Huang T."/>
            <person name="Liu B."/>
            <person name="Yang B."/>
            <person name="Yin L."/>
            <person name="Li B."/>
            <person name="Zhang Y."/>
            <person name="Zhang S."/>
            <person name="Jiang F."/>
            <person name="Zhang X."/>
            <person name="Ren Y."/>
            <person name="Wang B."/>
            <person name="Wang S."/>
            <person name="Lu Y."/>
            <person name="Wu K."/>
            <person name="Fan W."/>
            <person name="Wang G."/>
        </authorList>
    </citation>
    <scope>NUCLEOTIDE SEQUENCE</scope>
    <source>
        <strain evidence="3">12Hb</strain>
    </source>
</reference>
<sequence>MIQGVANDPELGKELKGKKMGDWKKAEARTDGLLALPSPEHPLTEKDPKRRASERKSMGGKRKSQGGQRKSQGGQRKSQGGQRKSTASKRKSTGGKRKSQGGQRKSQGGQRKSTASKRKSTGGKRKSSVKRQSIKNEKGKGKQRSGKGSAKSEEDDRPDMVDVAKEEWSSAINFATRRIEFRLRLIEERAKKDLDRVLDLMKQTFAEYQSHVDEQLIKELGAIDDCMYVFKRAIEDGSPIQPLLVLDDNRFYVDRKILLFPDPPPPPPLPLEEGRNPFSFTVEQLMTLVNKFTQMAPMGIIETPMIQVLREMAIAGFESGKPTLPAAWAKLDSFDYKEMFIESFGDQTCLDWRNFLINIADLPYPSIEQLQALKAEYAERDLKKEVIVTRKDYDDVTLWFDNEFGDTIEADLKLSLAKPLIFNMFKISNDEMNYFDMLMGYCRAEDPEDGLGMALDLLLDSGFILQPENCMREDEFDKIHPRKIIDFILVNFFTDLLNLTETVELKYLPRLTNQEVFASKENEFEISEDILRRNKGVRKDYGDLSSTDSETNRPKPERVLYLDDDDEMPAKYTCEKWQMCVPYEISLALIMNALNYYALSPIHQHRILNIEQRLKDLYTERGTGTHIRAYRLTTSDLFKELYATTNIFKKTNIIQTVEKIVERKKDSSKPV</sequence>
<organism evidence="3 4">
    <name type="scientific">Apolygus lucorum</name>
    <name type="common">Small green plant bug</name>
    <name type="synonym">Lygocoris lucorum</name>
    <dbReference type="NCBI Taxonomy" id="248454"/>
    <lineage>
        <taxon>Eukaryota</taxon>
        <taxon>Metazoa</taxon>
        <taxon>Ecdysozoa</taxon>
        <taxon>Arthropoda</taxon>
        <taxon>Hexapoda</taxon>
        <taxon>Insecta</taxon>
        <taxon>Pterygota</taxon>
        <taxon>Neoptera</taxon>
        <taxon>Paraneoptera</taxon>
        <taxon>Hemiptera</taxon>
        <taxon>Heteroptera</taxon>
        <taxon>Panheteroptera</taxon>
        <taxon>Cimicomorpha</taxon>
        <taxon>Miridae</taxon>
        <taxon>Mirini</taxon>
        <taxon>Apolygus</taxon>
    </lineage>
</organism>
<feature type="compositionally biased region" description="Low complexity" evidence="1">
    <location>
        <begin position="65"/>
        <end position="85"/>
    </location>
</feature>
<proteinExistence type="predicted"/>
<keyword evidence="4" id="KW-1185">Reference proteome</keyword>
<dbReference type="Pfam" id="PF24082">
    <property type="entry name" value="SPEF2_C"/>
    <property type="match status" value="1"/>
</dbReference>
<dbReference type="InterPro" id="IPR052634">
    <property type="entry name" value="Sperm_flagellar-bone_growth"/>
</dbReference>
<feature type="compositionally biased region" description="Basic and acidic residues" evidence="1">
    <location>
        <begin position="150"/>
        <end position="161"/>
    </location>
</feature>
<feature type="domain" description="SPEF2 C-terminal" evidence="2">
    <location>
        <begin position="279"/>
        <end position="461"/>
    </location>
</feature>
<dbReference type="AlphaFoldDB" id="A0A6A4JCN6"/>
<evidence type="ECO:0000313" key="4">
    <source>
        <dbReference type="Proteomes" id="UP000466442"/>
    </source>
</evidence>
<accession>A0A6A4JCN6</accession>
<dbReference type="EMBL" id="WIXP02000014">
    <property type="protein sequence ID" value="KAF6199742.1"/>
    <property type="molecule type" value="Genomic_DNA"/>
</dbReference>
<name>A0A6A4JCN6_APOLU</name>
<protein>
    <recommendedName>
        <fullName evidence="2">SPEF2 C-terminal domain-containing protein</fullName>
    </recommendedName>
</protein>
<dbReference type="Proteomes" id="UP000466442">
    <property type="component" value="Unassembled WGS sequence"/>
</dbReference>
<evidence type="ECO:0000256" key="1">
    <source>
        <dbReference type="SAM" id="MobiDB-lite"/>
    </source>
</evidence>
<feature type="region of interest" description="Disordered" evidence="1">
    <location>
        <begin position="1"/>
        <end position="161"/>
    </location>
</feature>
<dbReference type="PANTHER" id="PTHR14919">
    <property type="entry name" value="KPL2-RELATED"/>
    <property type="match status" value="1"/>
</dbReference>
<evidence type="ECO:0000259" key="2">
    <source>
        <dbReference type="Pfam" id="PF24082"/>
    </source>
</evidence>